<dbReference type="PANTHER" id="PTHR13291">
    <property type="entry name" value="JOSEPHIN 1, 2"/>
    <property type="match status" value="1"/>
</dbReference>
<dbReference type="SMART" id="SM01246">
    <property type="entry name" value="Josephin"/>
    <property type="match status" value="1"/>
</dbReference>
<evidence type="ECO:0000313" key="10">
    <source>
        <dbReference type="WBParaSite" id="nOo.2.0.1.t00312-RA"/>
    </source>
</evidence>
<reference evidence="8 9" key="2">
    <citation type="submission" date="2018-08" db="EMBL/GenBank/DDBJ databases">
        <authorList>
            <person name="Laetsch R D."/>
            <person name="Stevens L."/>
            <person name="Kumar S."/>
            <person name="Blaxter L. M."/>
        </authorList>
    </citation>
    <scope>NUCLEOTIDE SEQUENCE [LARGE SCALE GENOMIC DNA]</scope>
</reference>
<dbReference type="WBParaSite" id="nOo.2.0.1.t00312-RA">
    <property type="protein sequence ID" value="nOo.2.0.1.t00312-RA"/>
    <property type="gene ID" value="nOo.2.0.1.g00312"/>
</dbReference>
<evidence type="ECO:0000313" key="9">
    <source>
        <dbReference type="Proteomes" id="UP000271087"/>
    </source>
</evidence>
<dbReference type="GO" id="GO:0006508">
    <property type="term" value="P:proteolysis"/>
    <property type="evidence" value="ECO:0007669"/>
    <property type="project" value="UniProtKB-KW"/>
</dbReference>
<feature type="active site" evidence="6">
    <location>
        <position position="272"/>
    </location>
</feature>
<evidence type="ECO:0000256" key="5">
    <source>
        <dbReference type="ARBA" id="ARBA00022801"/>
    </source>
</evidence>
<evidence type="ECO:0000256" key="2">
    <source>
        <dbReference type="ARBA" id="ARBA00012759"/>
    </source>
</evidence>
<dbReference type="EC" id="3.4.19.12" evidence="2"/>
<feature type="active site" evidence="6">
    <location>
        <position position="288"/>
    </location>
</feature>
<protein>
    <recommendedName>
        <fullName evidence="2">ubiquitinyl hydrolase 1</fullName>
        <ecNumber evidence="2">3.4.19.12</ecNumber>
    </recommendedName>
</protein>
<dbReference type="STRING" id="42157.A0A182DXD7"/>
<keyword evidence="5 6" id="KW-0378">Hydrolase</keyword>
<dbReference type="AlphaFoldDB" id="A0A182DXD7"/>
<feature type="domain" description="Josephin" evidence="7">
    <location>
        <begin position="162"/>
        <end position="333"/>
    </location>
</feature>
<dbReference type="OrthoDB" id="422700at2759"/>
<evidence type="ECO:0000259" key="7">
    <source>
        <dbReference type="PROSITE" id="PS50957"/>
    </source>
</evidence>
<comment type="catalytic activity">
    <reaction evidence="1">
        <text>Thiol-dependent hydrolysis of ester, thioester, amide, peptide and isopeptide bonds formed by the C-terminal Gly of ubiquitin (a 76-residue protein attached to proteins as an intracellular targeting signal).</text>
        <dbReference type="EC" id="3.4.19.12"/>
    </reaction>
</comment>
<organism evidence="10">
    <name type="scientific">Onchocerca ochengi</name>
    <name type="common">Filarial nematode worm</name>
    <dbReference type="NCBI Taxonomy" id="42157"/>
    <lineage>
        <taxon>Eukaryota</taxon>
        <taxon>Metazoa</taxon>
        <taxon>Ecdysozoa</taxon>
        <taxon>Nematoda</taxon>
        <taxon>Chromadorea</taxon>
        <taxon>Rhabditida</taxon>
        <taxon>Spirurina</taxon>
        <taxon>Spiruromorpha</taxon>
        <taxon>Filarioidea</taxon>
        <taxon>Onchocercidae</taxon>
        <taxon>Onchocerca</taxon>
    </lineage>
</organism>
<keyword evidence="4" id="KW-0833">Ubl conjugation pathway</keyword>
<proteinExistence type="predicted"/>
<dbReference type="InterPro" id="IPR040053">
    <property type="entry name" value="JOSD1/2"/>
</dbReference>
<gene>
    <name evidence="8" type="ORF">NOO_LOCUS312</name>
</gene>
<dbReference type="InterPro" id="IPR006155">
    <property type="entry name" value="Josephin"/>
</dbReference>
<dbReference type="PROSITE" id="PS50957">
    <property type="entry name" value="JOSEPHIN"/>
    <property type="match status" value="1"/>
</dbReference>
<dbReference type="Gene3D" id="3.90.70.40">
    <property type="match status" value="1"/>
</dbReference>
<evidence type="ECO:0000256" key="4">
    <source>
        <dbReference type="ARBA" id="ARBA00022786"/>
    </source>
</evidence>
<reference evidence="10" key="1">
    <citation type="submission" date="2016-06" db="UniProtKB">
        <authorList>
            <consortium name="WormBaseParasite"/>
        </authorList>
    </citation>
    <scope>IDENTIFICATION</scope>
</reference>
<evidence type="ECO:0000256" key="3">
    <source>
        <dbReference type="ARBA" id="ARBA00022670"/>
    </source>
</evidence>
<dbReference type="Proteomes" id="UP000271087">
    <property type="component" value="Unassembled WGS sequence"/>
</dbReference>
<dbReference type="InterPro" id="IPR013219">
    <property type="entry name" value="Ribosomal_mS33"/>
</dbReference>
<dbReference type="GO" id="GO:0016579">
    <property type="term" value="P:protein deubiquitination"/>
    <property type="evidence" value="ECO:0007669"/>
    <property type="project" value="InterPro"/>
</dbReference>
<dbReference type="Pfam" id="PF08293">
    <property type="entry name" value="MRP-S33"/>
    <property type="match status" value="1"/>
</dbReference>
<dbReference type="PANTHER" id="PTHR13291:SF0">
    <property type="entry name" value="JOSEPHIN-LIKE PROTEIN"/>
    <property type="match status" value="1"/>
</dbReference>
<feature type="active site" evidence="6">
    <location>
        <position position="175"/>
    </location>
</feature>
<dbReference type="EMBL" id="UYRW01000028">
    <property type="protein sequence ID" value="VDK61861.1"/>
    <property type="molecule type" value="Genomic_DNA"/>
</dbReference>
<keyword evidence="3" id="KW-0645">Protease</keyword>
<accession>A0A182DXD7</accession>
<evidence type="ECO:0000313" key="8">
    <source>
        <dbReference type="EMBL" id="VDK61861.1"/>
    </source>
</evidence>
<name>A0A182DXD7_ONCOC</name>
<dbReference type="GO" id="GO:0004843">
    <property type="term" value="F:cysteine-type deubiquitinase activity"/>
    <property type="evidence" value="ECO:0007669"/>
    <property type="project" value="UniProtKB-EC"/>
</dbReference>
<sequence length="334" mass="38581">MAMRTKTLATHTNHALRLSKTGTAVKTMPSRINLAARGINCETEYGKHINDLSRRIFGEPQRTTESKNLKIVRIMSEEPLEQQSFKAIDYYPNQPMFHYLTKMLRFHGLYFDEHVVWREVQNRLKLARGKMLYPPIGQGKRAQLRVLFRMNVGGSSGSMVPTGQLYHEKQQMQLCLMHTLNTLLQRNEFKKVDLDCIAENLHNSRWFNRHRSMLGLGNYDINVLIAALETRNLMVNWFDSRRSTACLDFSKIFGFIFNITSRGFVPFWTGHHWFTVRQIGVAGFFNFDSKLDEPMPINDFVAFSDSLLAKGAQLMVVVEPQNANSYFLNSTCLV</sequence>
<dbReference type="Pfam" id="PF02099">
    <property type="entry name" value="Josephin"/>
    <property type="match status" value="1"/>
</dbReference>
<keyword evidence="9" id="KW-1185">Reference proteome</keyword>
<evidence type="ECO:0000256" key="6">
    <source>
        <dbReference type="PROSITE-ProRule" id="PRU00331"/>
    </source>
</evidence>
<evidence type="ECO:0000256" key="1">
    <source>
        <dbReference type="ARBA" id="ARBA00000707"/>
    </source>
</evidence>